<keyword evidence="7" id="KW-1185">Reference proteome</keyword>
<dbReference type="Pfam" id="PF00781">
    <property type="entry name" value="DAGK_cat"/>
    <property type="match status" value="1"/>
</dbReference>
<keyword evidence="4" id="KW-0067">ATP-binding</keyword>
<dbReference type="InterPro" id="IPR005218">
    <property type="entry name" value="Diacylglycerol/lipid_kinase"/>
</dbReference>
<dbReference type="InterPro" id="IPR050187">
    <property type="entry name" value="Lipid_Phosphate_FormReg"/>
</dbReference>
<dbReference type="GO" id="GO:0008654">
    <property type="term" value="P:phospholipid biosynthetic process"/>
    <property type="evidence" value="ECO:0007669"/>
    <property type="project" value="InterPro"/>
</dbReference>
<dbReference type="InterPro" id="IPR045540">
    <property type="entry name" value="YegS/DAGK_C"/>
</dbReference>
<dbReference type="OrthoDB" id="142078at2"/>
<dbReference type="EMBL" id="MNAN01000006">
    <property type="protein sequence ID" value="OHU98007.1"/>
    <property type="molecule type" value="Genomic_DNA"/>
</dbReference>
<keyword evidence="2" id="KW-0547">Nucleotide-binding</keyword>
<dbReference type="AlphaFoldDB" id="A0A1S1N9F9"/>
<protein>
    <recommendedName>
        <fullName evidence="5">DAGKc domain-containing protein</fullName>
    </recommendedName>
</protein>
<organism evidence="6 7">
    <name type="scientific">Pseudoalteromonas byunsanensis</name>
    <dbReference type="NCBI Taxonomy" id="327939"/>
    <lineage>
        <taxon>Bacteria</taxon>
        <taxon>Pseudomonadati</taxon>
        <taxon>Pseudomonadota</taxon>
        <taxon>Gammaproteobacteria</taxon>
        <taxon>Alteromonadales</taxon>
        <taxon>Pseudoalteromonadaceae</taxon>
        <taxon>Pseudoalteromonas</taxon>
    </lineage>
</organism>
<evidence type="ECO:0000256" key="3">
    <source>
        <dbReference type="ARBA" id="ARBA00022777"/>
    </source>
</evidence>
<dbReference type="InterPro" id="IPR017438">
    <property type="entry name" value="ATP-NAD_kinase_N"/>
</dbReference>
<evidence type="ECO:0000313" key="6">
    <source>
        <dbReference type="EMBL" id="OHU98007.1"/>
    </source>
</evidence>
<dbReference type="PANTHER" id="PTHR12358">
    <property type="entry name" value="SPHINGOSINE KINASE"/>
    <property type="match status" value="1"/>
</dbReference>
<dbReference type="PROSITE" id="PS50146">
    <property type="entry name" value="DAGK"/>
    <property type="match status" value="1"/>
</dbReference>
<dbReference type="Gene3D" id="2.60.200.40">
    <property type="match status" value="1"/>
</dbReference>
<dbReference type="Proteomes" id="UP000180253">
    <property type="component" value="Unassembled WGS sequence"/>
</dbReference>
<accession>A0A1S1N9F9</accession>
<dbReference type="InterPro" id="IPR016064">
    <property type="entry name" value="NAD/diacylglycerol_kinase_sf"/>
</dbReference>
<dbReference type="Gene3D" id="3.40.50.10330">
    <property type="entry name" value="Probable inorganic polyphosphate/atp-NAD kinase, domain 1"/>
    <property type="match status" value="1"/>
</dbReference>
<gene>
    <name evidence="6" type="ORF">BIW53_00315</name>
</gene>
<dbReference type="GO" id="GO:0016301">
    <property type="term" value="F:kinase activity"/>
    <property type="evidence" value="ECO:0007669"/>
    <property type="project" value="UniProtKB-KW"/>
</dbReference>
<evidence type="ECO:0000259" key="5">
    <source>
        <dbReference type="PROSITE" id="PS50146"/>
    </source>
</evidence>
<keyword evidence="3" id="KW-0418">Kinase</keyword>
<name>A0A1S1N9F9_9GAMM</name>
<dbReference type="GO" id="GO:0005524">
    <property type="term" value="F:ATP binding"/>
    <property type="evidence" value="ECO:0007669"/>
    <property type="project" value="UniProtKB-KW"/>
</dbReference>
<dbReference type="STRING" id="327939.BIW53_00315"/>
<feature type="domain" description="DAGKc" evidence="5">
    <location>
        <begin position="1"/>
        <end position="123"/>
    </location>
</feature>
<evidence type="ECO:0000256" key="1">
    <source>
        <dbReference type="ARBA" id="ARBA00022679"/>
    </source>
</evidence>
<evidence type="ECO:0000256" key="4">
    <source>
        <dbReference type="ARBA" id="ARBA00022840"/>
    </source>
</evidence>
<dbReference type="Pfam" id="PF19279">
    <property type="entry name" value="YegS_C"/>
    <property type="match status" value="1"/>
</dbReference>
<dbReference type="SUPFAM" id="SSF111331">
    <property type="entry name" value="NAD kinase/diacylglycerol kinase-like"/>
    <property type="match status" value="1"/>
</dbReference>
<sequence>MLVVVKPSDANNVQSHIAWLKARARQENVTCEWYYTLGNYSQDLQQIGMLAKKHHSLVVIGGDGTINLVVNAIAGLSCQLAILPAGTGNDFARQFNRSVTQWRNAVFCDNAIEVDLGRVNQRYFINVMGLGYSAHVVRSMDSRRQRHRFSYVWAGLKALLFYREIRANSPIFGTEQDMMMLLFAKGRYFAAGIKCAPSARAADGLLTCIQFSPATRLARLCTLVAMLFAKHEKLASVHSITMDQFEVTTPGLEIEADGEMVGVTPAKVSIHPKAIQLKL</sequence>
<dbReference type="PANTHER" id="PTHR12358:SF54">
    <property type="entry name" value="SPHINGOSINE KINASE RELATED PROTEIN"/>
    <property type="match status" value="1"/>
</dbReference>
<evidence type="ECO:0000256" key="2">
    <source>
        <dbReference type="ARBA" id="ARBA00022741"/>
    </source>
</evidence>
<dbReference type="RefSeq" id="WP_070989525.1">
    <property type="nucleotide sequence ID" value="NZ_CBCSHD010000016.1"/>
</dbReference>
<keyword evidence="1" id="KW-0808">Transferase</keyword>
<proteinExistence type="predicted"/>
<dbReference type="InterPro" id="IPR001206">
    <property type="entry name" value="Diacylglycerol_kinase_cat_dom"/>
</dbReference>
<evidence type="ECO:0000313" key="7">
    <source>
        <dbReference type="Proteomes" id="UP000180253"/>
    </source>
</evidence>
<dbReference type="NCBIfam" id="TIGR00147">
    <property type="entry name" value="YegS/Rv2252/BmrU family lipid kinase"/>
    <property type="match status" value="1"/>
</dbReference>
<comment type="caution">
    <text evidence="6">The sequence shown here is derived from an EMBL/GenBank/DDBJ whole genome shotgun (WGS) entry which is preliminary data.</text>
</comment>
<reference evidence="6 7" key="1">
    <citation type="submission" date="2016-10" db="EMBL/GenBank/DDBJ databases">
        <title>Pseudoalteromonas amylolytica sp. nov., isolated from the surface seawater.</title>
        <authorList>
            <person name="Wu Y.-H."/>
            <person name="Cheng H."/>
            <person name="Jin X.-B."/>
            <person name="Wang C.-S."/>
            <person name="Xu X.-W."/>
        </authorList>
    </citation>
    <scope>NUCLEOTIDE SEQUENCE [LARGE SCALE GENOMIC DNA]</scope>
    <source>
        <strain evidence="6 7">JCM 12483</strain>
    </source>
</reference>